<feature type="transmembrane region" description="Helical" evidence="10">
    <location>
        <begin position="158"/>
        <end position="176"/>
    </location>
</feature>
<comment type="caution">
    <text evidence="11">The sequence shown here is derived from an EMBL/GenBank/DDBJ whole genome shotgun (WGS) entry which is preliminary data.</text>
</comment>
<dbReference type="Proteomes" id="UP001165065">
    <property type="component" value="Unassembled WGS sequence"/>
</dbReference>
<evidence type="ECO:0000256" key="6">
    <source>
        <dbReference type="ARBA" id="ARBA00022989"/>
    </source>
</evidence>
<dbReference type="GO" id="GO:0030148">
    <property type="term" value="P:sphingolipid biosynthetic process"/>
    <property type="evidence" value="ECO:0007669"/>
    <property type="project" value="TreeGrafter"/>
</dbReference>
<dbReference type="GO" id="GO:0005789">
    <property type="term" value="C:endoplasmic reticulum membrane"/>
    <property type="evidence" value="ECO:0007669"/>
    <property type="project" value="TreeGrafter"/>
</dbReference>
<dbReference type="EC" id="2.3.1.-" evidence="10"/>
<dbReference type="GO" id="GO:0009922">
    <property type="term" value="F:fatty acid elongase activity"/>
    <property type="evidence" value="ECO:0007669"/>
    <property type="project" value="InterPro"/>
</dbReference>
<comment type="catalytic activity">
    <reaction evidence="10">
        <text>an acyl-CoA + malonyl-CoA + H(+) = a 3-oxoacyl-CoA + CO2 + CoA</text>
        <dbReference type="Rhea" id="RHEA:50252"/>
        <dbReference type="ChEBI" id="CHEBI:15378"/>
        <dbReference type="ChEBI" id="CHEBI:16526"/>
        <dbReference type="ChEBI" id="CHEBI:57287"/>
        <dbReference type="ChEBI" id="CHEBI:57384"/>
        <dbReference type="ChEBI" id="CHEBI:58342"/>
        <dbReference type="ChEBI" id="CHEBI:90726"/>
    </reaction>
    <physiologicalReaction direction="left-to-right" evidence="10">
        <dbReference type="Rhea" id="RHEA:50253"/>
    </physiologicalReaction>
</comment>
<dbReference type="OrthoDB" id="434092at2759"/>
<keyword evidence="3 10" id="KW-0808">Transferase</keyword>
<keyword evidence="2 10" id="KW-0444">Lipid biosynthesis</keyword>
<keyword evidence="12" id="KW-1185">Reference proteome</keyword>
<evidence type="ECO:0000256" key="8">
    <source>
        <dbReference type="ARBA" id="ARBA00023136"/>
    </source>
</evidence>
<proteinExistence type="inferred from homology"/>
<evidence type="ECO:0000256" key="4">
    <source>
        <dbReference type="ARBA" id="ARBA00022692"/>
    </source>
</evidence>
<accession>A0A9W7GC59</accession>
<evidence type="ECO:0000256" key="5">
    <source>
        <dbReference type="ARBA" id="ARBA00022832"/>
    </source>
</evidence>
<keyword evidence="4 10" id="KW-0812">Transmembrane</keyword>
<evidence type="ECO:0000256" key="10">
    <source>
        <dbReference type="RuleBase" id="RU361115"/>
    </source>
</evidence>
<dbReference type="EMBL" id="BRYA01000137">
    <property type="protein sequence ID" value="GMI40850.1"/>
    <property type="molecule type" value="Genomic_DNA"/>
</dbReference>
<dbReference type="PANTHER" id="PTHR11157:SF17">
    <property type="entry name" value="ELONGATION OF VERY LONG CHAIN FATTY ACIDS PROTEIN 6"/>
    <property type="match status" value="1"/>
</dbReference>
<dbReference type="AlphaFoldDB" id="A0A9W7GC59"/>
<feature type="transmembrane region" description="Helical" evidence="10">
    <location>
        <begin position="47"/>
        <end position="68"/>
    </location>
</feature>
<keyword evidence="7 10" id="KW-0443">Lipid metabolism</keyword>
<evidence type="ECO:0000256" key="2">
    <source>
        <dbReference type="ARBA" id="ARBA00022516"/>
    </source>
</evidence>
<dbReference type="GO" id="GO:0034625">
    <property type="term" value="P:fatty acid elongation, monounsaturated fatty acid"/>
    <property type="evidence" value="ECO:0007669"/>
    <property type="project" value="TreeGrafter"/>
</dbReference>
<comment type="subcellular location">
    <subcellularLocation>
        <location evidence="1">Membrane</location>
        <topology evidence="1">Multi-pass membrane protein</topology>
    </subcellularLocation>
</comment>
<organism evidence="11 12">
    <name type="scientific">Triparma columacea</name>
    <dbReference type="NCBI Taxonomy" id="722753"/>
    <lineage>
        <taxon>Eukaryota</taxon>
        <taxon>Sar</taxon>
        <taxon>Stramenopiles</taxon>
        <taxon>Ochrophyta</taxon>
        <taxon>Bolidophyceae</taxon>
        <taxon>Parmales</taxon>
        <taxon>Triparmaceae</taxon>
        <taxon>Triparma</taxon>
    </lineage>
</organism>
<feature type="transmembrane region" description="Helical" evidence="10">
    <location>
        <begin position="253"/>
        <end position="272"/>
    </location>
</feature>
<evidence type="ECO:0000256" key="9">
    <source>
        <dbReference type="ARBA" id="ARBA00023160"/>
    </source>
</evidence>
<dbReference type="GO" id="GO:0019367">
    <property type="term" value="P:fatty acid elongation, saturated fatty acid"/>
    <property type="evidence" value="ECO:0007669"/>
    <property type="project" value="TreeGrafter"/>
</dbReference>
<evidence type="ECO:0000256" key="1">
    <source>
        <dbReference type="ARBA" id="ARBA00004141"/>
    </source>
</evidence>
<dbReference type="GO" id="GO:0034626">
    <property type="term" value="P:fatty acid elongation, polyunsaturated fatty acid"/>
    <property type="evidence" value="ECO:0007669"/>
    <property type="project" value="TreeGrafter"/>
</dbReference>
<gene>
    <name evidence="11" type="ORF">TrCOL_g11039</name>
</gene>
<comment type="similarity">
    <text evidence="10">Belongs to the ELO family.</text>
</comment>
<dbReference type="InterPro" id="IPR002076">
    <property type="entry name" value="ELO_fam"/>
</dbReference>
<dbReference type="PROSITE" id="PS01188">
    <property type="entry name" value="ELO"/>
    <property type="match status" value="1"/>
</dbReference>
<evidence type="ECO:0000256" key="7">
    <source>
        <dbReference type="ARBA" id="ARBA00023098"/>
    </source>
</evidence>
<dbReference type="PANTHER" id="PTHR11157">
    <property type="entry name" value="FATTY ACID ACYL TRANSFERASE-RELATED"/>
    <property type="match status" value="1"/>
</dbReference>
<dbReference type="InterPro" id="IPR030457">
    <property type="entry name" value="ELO_CS"/>
</dbReference>
<reference evidence="12" key="1">
    <citation type="journal article" date="2023" name="Commun. Biol.">
        <title>Genome analysis of Parmales, the sister group of diatoms, reveals the evolutionary specialization of diatoms from phago-mixotrophs to photoautotrophs.</title>
        <authorList>
            <person name="Ban H."/>
            <person name="Sato S."/>
            <person name="Yoshikawa S."/>
            <person name="Yamada K."/>
            <person name="Nakamura Y."/>
            <person name="Ichinomiya M."/>
            <person name="Sato N."/>
            <person name="Blanc-Mathieu R."/>
            <person name="Endo H."/>
            <person name="Kuwata A."/>
            <person name="Ogata H."/>
        </authorList>
    </citation>
    <scope>NUCLEOTIDE SEQUENCE [LARGE SCALE GENOMIC DNA]</scope>
</reference>
<keyword evidence="8 10" id="KW-0472">Membrane</keyword>
<keyword evidence="5 10" id="KW-0276">Fatty acid metabolism</keyword>
<evidence type="ECO:0000313" key="11">
    <source>
        <dbReference type="EMBL" id="GMI40850.1"/>
    </source>
</evidence>
<feature type="transmembrane region" description="Helical" evidence="10">
    <location>
        <begin position="80"/>
        <end position="99"/>
    </location>
</feature>
<dbReference type="Pfam" id="PF01151">
    <property type="entry name" value="ELO"/>
    <property type="match status" value="1"/>
</dbReference>
<feature type="transmembrane region" description="Helical" evidence="10">
    <location>
        <begin position="214"/>
        <end position="238"/>
    </location>
</feature>
<name>A0A9W7GC59_9STRA</name>
<sequence>MTTTFVNLRGQEFTQIFQEYPILSYLYTPFEKHYNALPGVEFARDNWAIPVTLVTGYMLFCYFGQKYMAKREAFDLRMPLAYWNLFLSTFSFMGMARTVPHLLNNLKNMSLEDNLCMDPQVSFGDGATGLWVQLFIYSKIPELVDTFFIVARKKNLIFLHWYHHVTVLLFCWHSYATEASTGLFFVAMNYSVHAVMYGYYFLMAIKMKPKWLPPAVITVAQISQMVVGTSLCVMSYFLLQKEESSCAVKKENVIAGAMMYGSYLYLFAEFAVKRFILAPKKKAASKKLV</sequence>
<keyword evidence="6 10" id="KW-1133">Transmembrane helix</keyword>
<protein>
    <recommendedName>
        <fullName evidence="10">Elongation of fatty acids protein</fullName>
        <ecNumber evidence="10">2.3.1.-</ecNumber>
    </recommendedName>
</protein>
<dbReference type="GO" id="GO:0042761">
    <property type="term" value="P:very long-chain fatty acid biosynthetic process"/>
    <property type="evidence" value="ECO:0007669"/>
    <property type="project" value="TreeGrafter"/>
</dbReference>
<keyword evidence="9 10" id="KW-0275">Fatty acid biosynthesis</keyword>
<evidence type="ECO:0000313" key="12">
    <source>
        <dbReference type="Proteomes" id="UP001165065"/>
    </source>
</evidence>
<feature type="transmembrane region" description="Helical" evidence="10">
    <location>
        <begin position="182"/>
        <end position="202"/>
    </location>
</feature>
<evidence type="ECO:0000256" key="3">
    <source>
        <dbReference type="ARBA" id="ARBA00022679"/>
    </source>
</evidence>